<keyword evidence="3" id="KW-1185">Reference proteome</keyword>
<evidence type="ECO:0000313" key="2">
    <source>
        <dbReference type="EMBL" id="MFA1540351.1"/>
    </source>
</evidence>
<feature type="signal peptide" evidence="1">
    <location>
        <begin position="1"/>
        <end position="27"/>
    </location>
</feature>
<organism evidence="2 3">
    <name type="scientific">Actinomadura monticuli</name>
    <dbReference type="NCBI Taxonomy" id="3097367"/>
    <lineage>
        <taxon>Bacteria</taxon>
        <taxon>Bacillati</taxon>
        <taxon>Actinomycetota</taxon>
        <taxon>Actinomycetes</taxon>
        <taxon>Streptosporangiales</taxon>
        <taxon>Thermomonosporaceae</taxon>
        <taxon>Actinomadura</taxon>
    </lineage>
</organism>
<name>A0ABV4QBA2_9ACTN</name>
<evidence type="ECO:0000313" key="3">
    <source>
        <dbReference type="Proteomes" id="UP001569963"/>
    </source>
</evidence>
<accession>A0ABV4QBA2</accession>
<comment type="caution">
    <text evidence="2">The sequence shown here is derived from an EMBL/GenBank/DDBJ whole genome shotgun (WGS) entry which is preliminary data.</text>
</comment>
<protein>
    <submittedName>
        <fullName evidence="2">Uncharacterized protein</fullName>
    </submittedName>
</protein>
<reference evidence="2 3" key="1">
    <citation type="submission" date="2023-11" db="EMBL/GenBank/DDBJ databases">
        <title>Actinomadura monticuli sp. nov., isolated from volcanic ash.</title>
        <authorList>
            <person name="Lee S.D."/>
            <person name="Yang H."/>
            <person name="Kim I.S."/>
        </authorList>
    </citation>
    <scope>NUCLEOTIDE SEQUENCE [LARGE SCALE GENOMIC DNA]</scope>
    <source>
        <strain evidence="2 3">DLS-62</strain>
    </source>
</reference>
<evidence type="ECO:0000256" key="1">
    <source>
        <dbReference type="SAM" id="SignalP"/>
    </source>
</evidence>
<feature type="chain" id="PRO_5046358073" evidence="1">
    <location>
        <begin position="28"/>
        <end position="532"/>
    </location>
</feature>
<dbReference type="EMBL" id="JAXCEI010000006">
    <property type="protein sequence ID" value="MFA1540351.1"/>
    <property type="molecule type" value="Genomic_DNA"/>
</dbReference>
<dbReference type="Proteomes" id="UP001569963">
    <property type="component" value="Unassembled WGS sequence"/>
</dbReference>
<proteinExistence type="predicted"/>
<sequence>MRPCSTILATAALAASVMFAVPPAAHADVTDLKVTTAFDRLDPDRVATVTVTAKSASGVTDVRANVRHPNSRADVYATLEFERVAGTDKDGTWRATFHPDVETRPGNNSVEVLVESADGATAKGYTDFRDCYQTTITDVTTGPDVIDADHPEVDVHGKVMVQKSRDVAPAPVPSAAVQGGGKAVTTAADGSFGLALNGMDPLYVRFPRQGTLCEAGTYGSTPTIAKQATQTSAWVQTLMPVAIGTGMTVEGKVLRRGAAGLVPAGDVTVEGYLNYGKPEQKLLARGYTLKDGTFQLKPAPDRSGPFTVVAGDTAFLMGSHASAGTLDVRRPVAFADINVEPEPGGYGDPLGVTGHLVSDLNGLAQARVIMEFSADGKTWRTMATQNTYSDGWFHLTTDDSKKDGYWRARYAGDSEYMPVVSGTHYIDIKYRTHIYHYNASPEPVKKGGTITVKGLLYRFRDVAGAGPNANIHIYFKPKGSSTWTKMAITKTGSDGWFKKTFTASQDGTWLARYWESAGYLGSNAPSDYVDVT</sequence>
<dbReference type="RefSeq" id="WP_371950256.1">
    <property type="nucleotide sequence ID" value="NZ_JAXCEI010000006.1"/>
</dbReference>
<keyword evidence="1" id="KW-0732">Signal</keyword>
<gene>
    <name evidence="2" type="ORF">SM611_15590</name>
</gene>